<evidence type="ECO:0000313" key="8">
    <source>
        <dbReference type="EMBL" id="TCS97725.1"/>
    </source>
</evidence>
<protein>
    <submittedName>
        <fullName evidence="8">Putative acyl-CoA dehydrogenase</fullName>
    </submittedName>
</protein>
<dbReference type="Proteomes" id="UP000294599">
    <property type="component" value="Unassembled WGS sequence"/>
</dbReference>
<evidence type="ECO:0000256" key="1">
    <source>
        <dbReference type="ARBA" id="ARBA00009347"/>
    </source>
</evidence>
<evidence type="ECO:0000259" key="7">
    <source>
        <dbReference type="Pfam" id="PF18158"/>
    </source>
</evidence>
<feature type="domain" description="Acyl-CoA dehydrogenase/oxidase C-terminal" evidence="5">
    <location>
        <begin position="291"/>
        <end position="446"/>
    </location>
</feature>
<evidence type="ECO:0000259" key="6">
    <source>
        <dbReference type="Pfam" id="PF02770"/>
    </source>
</evidence>
<dbReference type="InterPro" id="IPR009100">
    <property type="entry name" value="AcylCoA_DH/oxidase_NM_dom_sf"/>
</dbReference>
<dbReference type="AlphaFoldDB" id="A0A4S3KXK9"/>
<dbReference type="Gene3D" id="2.40.110.20">
    <property type="match status" value="1"/>
</dbReference>
<comment type="similarity">
    <text evidence="1 4">Belongs to the acyl-CoA dehydrogenase family.</text>
</comment>
<sequence>MRIAERFLTHSVGNQASPLLDYDAFATDPALQAALEREGAGWAREQVAAFGPVAGGELMHLGEDANANRPVFRPFDRYGHRIDRVDFHPSWHRIMQLGVEYGIPNFYWRHAGTPGANVARAALAYLHMQPEQGNNCPLTMTYACVPALRKQPSLAREWLPRITAPRYDGRFVAAHAKAGNTIGMGMTEKQGGSDVRSNSTRAFPVGSPGPGEAYELVGHKFFFSAPMSDAFLVLAQAEGGLSCFLLPRFLPDGTLNAIRIQRLKDKLGDWSNASSEVEFTGTIAWLLGEEGRGVATILEMVALTRQDCLIGSAGIMRQALVQAIHHARQRMAFGKRLVEHALMANVLADLSLESEAAMVLAMRVARAIDAGERDPAEAALARIATAIGKYYVCKRCPPMVNEAQECLGGLGYVEENILPRLYRQAPLNSIWEGSGNIQCLDVLRALRREPETRDALLRELESVAGESRALDSAVRWIATTIDDGDTIETRSRLLTERIAQALQAVQLIRSGRDRVAGAFIDSRLGGGHGQCFGTLPPATPFEELVAQTFPAS</sequence>
<evidence type="ECO:0000256" key="4">
    <source>
        <dbReference type="RuleBase" id="RU362125"/>
    </source>
</evidence>
<evidence type="ECO:0000256" key="3">
    <source>
        <dbReference type="ARBA" id="ARBA00022827"/>
    </source>
</evidence>
<dbReference type="PANTHER" id="PTHR42707">
    <property type="entry name" value="ACYL-COA DEHYDROGENASE"/>
    <property type="match status" value="1"/>
</dbReference>
<keyword evidence="3 4" id="KW-0274">FAD</keyword>
<dbReference type="OrthoDB" id="9771038at2"/>
<reference evidence="8 9" key="1">
    <citation type="submission" date="2019-03" db="EMBL/GenBank/DDBJ databases">
        <title>Genomic Encyclopedia of Type Strains, Phase IV (KMG-IV): sequencing the most valuable type-strain genomes for metagenomic binning, comparative biology and taxonomic classification.</title>
        <authorList>
            <person name="Goeker M."/>
        </authorList>
    </citation>
    <scope>NUCLEOTIDE SEQUENCE [LARGE SCALE GENOMIC DNA]</scope>
    <source>
        <strain evidence="8 9">DSM 21944</strain>
    </source>
</reference>
<gene>
    <name evidence="8" type="ORF">EDC25_1115</name>
</gene>
<comment type="cofactor">
    <cofactor evidence="4">
        <name>FAD</name>
        <dbReference type="ChEBI" id="CHEBI:57692"/>
    </cofactor>
</comment>
<dbReference type="PANTHER" id="PTHR42707:SF3">
    <property type="entry name" value="ACYL-COA DEHYDROGENASE AIDB-RELATED"/>
    <property type="match status" value="1"/>
</dbReference>
<dbReference type="Gene3D" id="1.20.140.10">
    <property type="entry name" value="Butyryl-CoA Dehydrogenase, subunit A, domain 3"/>
    <property type="match status" value="1"/>
</dbReference>
<accession>A0A4S3KXK9</accession>
<dbReference type="InterPro" id="IPR009075">
    <property type="entry name" value="AcylCo_DH/oxidase_C"/>
</dbReference>
<organism evidence="8 9">
    <name type="scientific">Pseudofulvimonas gallinarii</name>
    <dbReference type="NCBI Taxonomy" id="634155"/>
    <lineage>
        <taxon>Bacteria</taxon>
        <taxon>Pseudomonadati</taxon>
        <taxon>Pseudomonadota</taxon>
        <taxon>Gammaproteobacteria</taxon>
        <taxon>Lysobacterales</taxon>
        <taxon>Rhodanobacteraceae</taxon>
        <taxon>Pseudofulvimonas</taxon>
    </lineage>
</organism>
<feature type="domain" description="Acyl-CoA oxidase/dehydrogenase middle" evidence="6">
    <location>
        <begin position="184"/>
        <end position="280"/>
    </location>
</feature>
<dbReference type="InterPro" id="IPR052904">
    <property type="entry name" value="Acyl-CoA_dehydrogenase-like"/>
</dbReference>
<dbReference type="InterPro" id="IPR006091">
    <property type="entry name" value="Acyl-CoA_Oxase/DH_mid-dom"/>
</dbReference>
<keyword evidence="4" id="KW-0560">Oxidoreductase</keyword>
<keyword evidence="9" id="KW-1185">Reference proteome</keyword>
<dbReference type="Pfam" id="PF18158">
    <property type="entry name" value="AidB_N"/>
    <property type="match status" value="1"/>
</dbReference>
<comment type="caution">
    <text evidence="8">The sequence shown here is derived from an EMBL/GenBank/DDBJ whole genome shotgun (WGS) entry which is preliminary data.</text>
</comment>
<proteinExistence type="inferred from homology"/>
<feature type="domain" description="Adaptive response protein AidB N-terminal" evidence="7">
    <location>
        <begin position="14"/>
        <end position="168"/>
    </location>
</feature>
<dbReference type="SUPFAM" id="SSF47203">
    <property type="entry name" value="Acyl-CoA dehydrogenase C-terminal domain-like"/>
    <property type="match status" value="1"/>
</dbReference>
<dbReference type="Pfam" id="PF00441">
    <property type="entry name" value="Acyl-CoA_dh_1"/>
    <property type="match status" value="1"/>
</dbReference>
<evidence type="ECO:0000313" key="9">
    <source>
        <dbReference type="Proteomes" id="UP000294599"/>
    </source>
</evidence>
<dbReference type="Gene3D" id="6.10.250.600">
    <property type="match status" value="1"/>
</dbReference>
<dbReference type="NCBIfam" id="NF008594">
    <property type="entry name" value="PRK11561.1"/>
    <property type="match status" value="1"/>
</dbReference>
<keyword evidence="2 4" id="KW-0285">Flavoprotein</keyword>
<dbReference type="RefSeq" id="WP_132577422.1">
    <property type="nucleotide sequence ID" value="NZ_JBHLWF010000022.1"/>
</dbReference>
<evidence type="ECO:0000259" key="5">
    <source>
        <dbReference type="Pfam" id="PF00441"/>
    </source>
</evidence>
<evidence type="ECO:0000256" key="2">
    <source>
        <dbReference type="ARBA" id="ARBA00022630"/>
    </source>
</evidence>
<dbReference type="InterPro" id="IPR041504">
    <property type="entry name" value="AidB_N"/>
</dbReference>
<dbReference type="InterPro" id="IPR036250">
    <property type="entry name" value="AcylCo_DH-like_C"/>
</dbReference>
<name>A0A4S3KXK9_9GAMM</name>
<dbReference type="Pfam" id="PF02770">
    <property type="entry name" value="Acyl-CoA_dh_M"/>
    <property type="match status" value="1"/>
</dbReference>
<dbReference type="EMBL" id="SMAF01000011">
    <property type="protein sequence ID" value="TCS97725.1"/>
    <property type="molecule type" value="Genomic_DNA"/>
</dbReference>
<dbReference type="SUPFAM" id="SSF56645">
    <property type="entry name" value="Acyl-CoA dehydrogenase NM domain-like"/>
    <property type="match status" value="1"/>
</dbReference>
<dbReference type="GO" id="GO:0003995">
    <property type="term" value="F:acyl-CoA dehydrogenase activity"/>
    <property type="evidence" value="ECO:0007669"/>
    <property type="project" value="TreeGrafter"/>
</dbReference>